<organism evidence="7 8">
    <name type="scientific">Pelomonas aquatica</name>
    <dbReference type="NCBI Taxonomy" id="431058"/>
    <lineage>
        <taxon>Bacteria</taxon>
        <taxon>Pseudomonadati</taxon>
        <taxon>Pseudomonadota</taxon>
        <taxon>Betaproteobacteria</taxon>
        <taxon>Burkholderiales</taxon>
        <taxon>Sphaerotilaceae</taxon>
        <taxon>Roseateles</taxon>
    </lineage>
</organism>
<keyword evidence="8" id="KW-1185">Reference proteome</keyword>
<feature type="binding site" evidence="5">
    <location>
        <position position="166"/>
    </location>
    <ligand>
        <name>ATP</name>
        <dbReference type="ChEBI" id="CHEBI:30616"/>
    </ligand>
</feature>
<dbReference type="PROSITE" id="PS50011">
    <property type="entry name" value="PROTEIN_KINASE_DOM"/>
    <property type="match status" value="1"/>
</dbReference>
<comment type="caution">
    <text evidence="7">The sequence shown here is derived from an EMBL/GenBank/DDBJ whole genome shotgun (WGS) entry which is preliminary data.</text>
</comment>
<dbReference type="GO" id="GO:0005524">
    <property type="term" value="F:ATP binding"/>
    <property type="evidence" value="ECO:0007669"/>
    <property type="project" value="UniProtKB-UniRule"/>
</dbReference>
<keyword evidence="4 5" id="KW-0067">ATP-binding</keyword>
<dbReference type="Pfam" id="PF00069">
    <property type="entry name" value="Pkinase"/>
    <property type="match status" value="1"/>
</dbReference>
<evidence type="ECO:0000256" key="1">
    <source>
        <dbReference type="ARBA" id="ARBA00022679"/>
    </source>
</evidence>
<keyword evidence="3" id="KW-0418">Kinase</keyword>
<evidence type="ECO:0000313" key="8">
    <source>
        <dbReference type="Proteomes" id="UP001152766"/>
    </source>
</evidence>
<dbReference type="InterPro" id="IPR008271">
    <property type="entry name" value="Ser/Thr_kinase_AS"/>
</dbReference>
<dbReference type="CDD" id="cd14014">
    <property type="entry name" value="STKc_PknB_like"/>
    <property type="match status" value="1"/>
</dbReference>
<dbReference type="SMART" id="SM00220">
    <property type="entry name" value="S_TKc"/>
    <property type="match status" value="1"/>
</dbReference>
<dbReference type="AlphaFoldDB" id="A0A9X4LFY0"/>
<gene>
    <name evidence="7" type="ORF">EXJ73_05935</name>
</gene>
<evidence type="ECO:0000259" key="6">
    <source>
        <dbReference type="PROSITE" id="PS50011"/>
    </source>
</evidence>
<dbReference type="Gene3D" id="1.25.40.10">
    <property type="entry name" value="Tetratricopeptide repeat domain"/>
    <property type="match status" value="1"/>
</dbReference>
<dbReference type="PANTHER" id="PTHR43289:SF34">
    <property type="entry name" value="SERINE_THREONINE-PROTEIN KINASE YBDM-RELATED"/>
    <property type="match status" value="1"/>
</dbReference>
<dbReference type="InterPro" id="IPR000719">
    <property type="entry name" value="Prot_kinase_dom"/>
</dbReference>
<keyword evidence="2 5" id="KW-0547">Nucleotide-binding</keyword>
<evidence type="ECO:0000256" key="3">
    <source>
        <dbReference type="ARBA" id="ARBA00022777"/>
    </source>
</evidence>
<proteinExistence type="predicted"/>
<dbReference type="Gene3D" id="1.10.510.10">
    <property type="entry name" value="Transferase(Phosphotransferase) domain 1"/>
    <property type="match status" value="1"/>
</dbReference>
<name>A0A9X4LFY0_9BURK</name>
<sequence>MRRGPGPVPPHRAARLAEGPRAAVGCAERLISSPLSAALPKRSSAMHALSPADWPAVEPLFDALLSLPPSGRQHFLDTLPPEQQRWRATLDRLLQAEAAAAGAGFLSHAASLAGGTEGAGAASPQWQAGQHIGPWALIEELGRGGMACVWRARPHSGDFQREVALKLPHSPAPGWLERLKRERDLLARLYHAGIARLYDAGVDGQGLPWLAMECVQGRDILGWCEARQSSVRERLGLLLQVADALQYAHSRLVLHRDIKPANVMVQDDGQVRLLDFGIARGLAPEDGEAALTQVGQRPMTPEYASPEQVRGEELGIASDVYALGVLAYRLLVGVSPYAAAVPGSRHALERAVLEMQPPAPSGAAAELAARKSLRGDLDAIVLKALAKEPGRRYATMDALAADLQRYLAGEAVQARPPSWRYRVSRFTARHRWAVGMSTLAVVALLGTTGWALQAAREARQEARRSGAMYDFVKGLFNPSLDKFANVTKPDMTLREVVELGARRILTELKGEPDVRFGLLQDLTPLTEQLGLIDLSTTLAQARVDDALRTGGEHSLVYADALRAQLGPLESTGQFQLGYDNGRKALALYEALGVRDPATLAVVHEKIGGFGFRLHPPSAEDAAHLQRAVDLQESLPFINTLGQTYLLLGLQRVYLGDLDAARKAGFKGIEANRKQFGIESWQAALAESIAAIFSDMLQRPGEAEALLRHAVDTTRKVQGPDAIGLARAEIGLASVLFAGAQREEARRVLADAQRITALPANASFGAIRGQVAVGALGLALRGGDSATVKKGCEPYRDGKAQATSPYFGALVAQACSAAALAMNDPDDAAHWLAGTESIDRYFAQAPVWTMALNLRRGELAQARGDAAEALRLWRKTLAVATTAQLPAQARAWWQLARHAGLDAGEREQLGQLRQALEAAGGERYYAEHLALLRQAQEAQQHR</sequence>
<dbReference type="PROSITE" id="PS00108">
    <property type="entry name" value="PROTEIN_KINASE_ST"/>
    <property type="match status" value="1"/>
</dbReference>
<feature type="domain" description="Protein kinase" evidence="6">
    <location>
        <begin position="135"/>
        <end position="407"/>
    </location>
</feature>
<dbReference type="SUPFAM" id="SSF48452">
    <property type="entry name" value="TPR-like"/>
    <property type="match status" value="1"/>
</dbReference>
<reference evidence="7" key="1">
    <citation type="submission" date="2019-02" db="EMBL/GenBank/DDBJ databases">
        <title>Draft genome of the type strain Pelomonas aquatica CCUG 52575T.</title>
        <authorList>
            <person name="Gomila M."/>
            <person name="Lalucat J."/>
        </authorList>
    </citation>
    <scope>NUCLEOTIDE SEQUENCE</scope>
    <source>
        <strain evidence="7">CCUG 52575</strain>
    </source>
</reference>
<evidence type="ECO:0000256" key="4">
    <source>
        <dbReference type="ARBA" id="ARBA00022840"/>
    </source>
</evidence>
<dbReference type="SUPFAM" id="SSF56112">
    <property type="entry name" value="Protein kinase-like (PK-like)"/>
    <property type="match status" value="1"/>
</dbReference>
<dbReference type="GO" id="GO:0004674">
    <property type="term" value="F:protein serine/threonine kinase activity"/>
    <property type="evidence" value="ECO:0007669"/>
    <property type="project" value="TreeGrafter"/>
</dbReference>
<evidence type="ECO:0000256" key="5">
    <source>
        <dbReference type="PROSITE-ProRule" id="PRU10141"/>
    </source>
</evidence>
<keyword evidence="1" id="KW-0808">Transferase</keyword>
<dbReference type="InterPro" id="IPR017441">
    <property type="entry name" value="Protein_kinase_ATP_BS"/>
</dbReference>
<evidence type="ECO:0000313" key="7">
    <source>
        <dbReference type="EMBL" id="MDG0862014.1"/>
    </source>
</evidence>
<dbReference type="InterPro" id="IPR011009">
    <property type="entry name" value="Kinase-like_dom_sf"/>
</dbReference>
<evidence type="ECO:0000256" key="2">
    <source>
        <dbReference type="ARBA" id="ARBA00022741"/>
    </source>
</evidence>
<protein>
    <recommendedName>
        <fullName evidence="6">Protein kinase domain-containing protein</fullName>
    </recommendedName>
</protein>
<dbReference type="InterPro" id="IPR011990">
    <property type="entry name" value="TPR-like_helical_dom_sf"/>
</dbReference>
<accession>A0A9X4LFY0</accession>
<dbReference type="Proteomes" id="UP001152766">
    <property type="component" value="Unassembled WGS sequence"/>
</dbReference>
<dbReference type="PANTHER" id="PTHR43289">
    <property type="entry name" value="MITOGEN-ACTIVATED PROTEIN KINASE KINASE KINASE 20-RELATED"/>
    <property type="match status" value="1"/>
</dbReference>
<dbReference type="Gene3D" id="3.30.200.20">
    <property type="entry name" value="Phosphorylase Kinase, domain 1"/>
    <property type="match status" value="1"/>
</dbReference>
<dbReference type="EMBL" id="SGUG01000007">
    <property type="protein sequence ID" value="MDG0862014.1"/>
    <property type="molecule type" value="Genomic_DNA"/>
</dbReference>
<dbReference type="PROSITE" id="PS00107">
    <property type="entry name" value="PROTEIN_KINASE_ATP"/>
    <property type="match status" value="1"/>
</dbReference>